<dbReference type="OrthoDB" id="10261598at2759"/>
<evidence type="ECO:0000256" key="3">
    <source>
        <dbReference type="SAM" id="MobiDB-lite"/>
    </source>
</evidence>
<dbReference type="GO" id="GO:0006309">
    <property type="term" value="P:apoptotic DNA fragmentation"/>
    <property type="evidence" value="ECO:0007669"/>
    <property type="project" value="TreeGrafter"/>
</dbReference>
<gene>
    <name evidence="4" type="ORF">J437_LFUL005744</name>
</gene>
<comment type="similarity">
    <text evidence="1">Belongs to the DNase II family.</text>
</comment>
<dbReference type="Pfam" id="PF03265">
    <property type="entry name" value="DNase_II"/>
    <property type="match status" value="2"/>
</dbReference>
<dbReference type="AlphaFoldDB" id="A0A8K0K296"/>
<dbReference type="PANTHER" id="PTHR10858">
    <property type="entry name" value="DEOXYRIBONUCLEASE II"/>
    <property type="match status" value="1"/>
</dbReference>
<dbReference type="InterPro" id="IPR004947">
    <property type="entry name" value="DNase_II"/>
</dbReference>
<reference evidence="4" key="2">
    <citation type="submission" date="2017-10" db="EMBL/GenBank/DDBJ databases">
        <title>Ladona fulva Genome sequencing and assembly.</title>
        <authorList>
            <person name="Murali S."/>
            <person name="Richards S."/>
            <person name="Bandaranaike D."/>
            <person name="Bellair M."/>
            <person name="Blankenburg K."/>
            <person name="Chao H."/>
            <person name="Dinh H."/>
            <person name="Doddapaneni H."/>
            <person name="Dugan-Rocha S."/>
            <person name="Elkadiri S."/>
            <person name="Gnanaolivu R."/>
            <person name="Hernandez B."/>
            <person name="Skinner E."/>
            <person name="Javaid M."/>
            <person name="Lee S."/>
            <person name="Li M."/>
            <person name="Ming W."/>
            <person name="Munidasa M."/>
            <person name="Muniz J."/>
            <person name="Nguyen L."/>
            <person name="Hughes D."/>
            <person name="Osuji N."/>
            <person name="Pu L.-L."/>
            <person name="Puazo M."/>
            <person name="Qu C."/>
            <person name="Quiroz J."/>
            <person name="Raj R."/>
            <person name="Weissenberger G."/>
            <person name="Xin Y."/>
            <person name="Zou X."/>
            <person name="Han Y."/>
            <person name="Worley K."/>
            <person name="Muzny D."/>
            <person name="Gibbs R."/>
        </authorList>
    </citation>
    <scope>NUCLEOTIDE SEQUENCE</scope>
    <source>
        <strain evidence="4">Sampled in the wild</strain>
    </source>
</reference>
<keyword evidence="5" id="KW-1185">Reference proteome</keyword>
<protein>
    <submittedName>
        <fullName evidence="4">Uncharacterized protein</fullName>
    </submittedName>
</protein>
<keyword evidence="2" id="KW-0378">Hydrolase</keyword>
<evidence type="ECO:0000313" key="4">
    <source>
        <dbReference type="EMBL" id="KAG8226658.1"/>
    </source>
</evidence>
<dbReference type="GO" id="GO:0004531">
    <property type="term" value="F:deoxyribonuclease II activity"/>
    <property type="evidence" value="ECO:0007669"/>
    <property type="project" value="InterPro"/>
</dbReference>
<evidence type="ECO:0000256" key="1">
    <source>
        <dbReference type="ARBA" id="ARBA00007527"/>
    </source>
</evidence>
<feature type="compositionally biased region" description="Polar residues" evidence="3">
    <location>
        <begin position="90"/>
        <end position="100"/>
    </location>
</feature>
<feature type="region of interest" description="Disordered" evidence="3">
    <location>
        <begin position="86"/>
        <end position="108"/>
    </location>
</feature>
<sequence>MSYNEPLVYASSLPDSLSKHFPELSSAARQERVESSPWFRQVEITSVGGRNFISFAKAGEFGKDSLIGAGYDLLWVLYNDQPPEKRKEVTQATETLNTTSPPDPFGTKFGHTKGAVLTDGETGFWLVHSVPHFLEVASEELRSSPEYVYPETAQHYGQSFLCVTLGKDALEEVELYGDWVAPALKANLLVESWRNGAGKLNSQCNRPHWVENVEAVNLTITGFKTTLDHSKWVVANEEEADGPWETQEDRGGGTVCLKDSLLWRAYRQSVVDAEECRVSLS</sequence>
<dbReference type="EMBL" id="KZ308292">
    <property type="protein sequence ID" value="KAG8226658.1"/>
    <property type="molecule type" value="Genomic_DNA"/>
</dbReference>
<accession>A0A8K0K296</accession>
<reference evidence="4" key="1">
    <citation type="submission" date="2013-04" db="EMBL/GenBank/DDBJ databases">
        <authorList>
            <person name="Qu J."/>
            <person name="Murali S.C."/>
            <person name="Bandaranaike D."/>
            <person name="Bellair M."/>
            <person name="Blankenburg K."/>
            <person name="Chao H."/>
            <person name="Dinh H."/>
            <person name="Doddapaneni H."/>
            <person name="Downs B."/>
            <person name="Dugan-Rocha S."/>
            <person name="Elkadiri S."/>
            <person name="Gnanaolivu R.D."/>
            <person name="Hernandez B."/>
            <person name="Javaid M."/>
            <person name="Jayaseelan J.C."/>
            <person name="Lee S."/>
            <person name="Li M."/>
            <person name="Ming W."/>
            <person name="Munidasa M."/>
            <person name="Muniz J."/>
            <person name="Nguyen L."/>
            <person name="Ongeri F."/>
            <person name="Osuji N."/>
            <person name="Pu L.-L."/>
            <person name="Puazo M."/>
            <person name="Qu C."/>
            <person name="Quiroz J."/>
            <person name="Raj R."/>
            <person name="Weissenberger G."/>
            <person name="Xin Y."/>
            <person name="Zou X."/>
            <person name="Han Y."/>
            <person name="Richards S."/>
            <person name="Worley K."/>
            <person name="Muzny D."/>
            <person name="Gibbs R."/>
        </authorList>
    </citation>
    <scope>NUCLEOTIDE SEQUENCE</scope>
    <source>
        <strain evidence="4">Sampled in the wild</strain>
    </source>
</reference>
<evidence type="ECO:0000256" key="2">
    <source>
        <dbReference type="ARBA" id="ARBA00022801"/>
    </source>
</evidence>
<proteinExistence type="inferred from homology"/>
<name>A0A8K0K296_LADFU</name>
<organism evidence="4 5">
    <name type="scientific">Ladona fulva</name>
    <name type="common">Scarce chaser dragonfly</name>
    <name type="synonym">Libellula fulva</name>
    <dbReference type="NCBI Taxonomy" id="123851"/>
    <lineage>
        <taxon>Eukaryota</taxon>
        <taxon>Metazoa</taxon>
        <taxon>Ecdysozoa</taxon>
        <taxon>Arthropoda</taxon>
        <taxon>Hexapoda</taxon>
        <taxon>Insecta</taxon>
        <taxon>Pterygota</taxon>
        <taxon>Palaeoptera</taxon>
        <taxon>Odonata</taxon>
        <taxon>Epiprocta</taxon>
        <taxon>Anisoptera</taxon>
        <taxon>Libelluloidea</taxon>
        <taxon>Libellulidae</taxon>
        <taxon>Ladona</taxon>
    </lineage>
</organism>
<evidence type="ECO:0000313" key="5">
    <source>
        <dbReference type="Proteomes" id="UP000792457"/>
    </source>
</evidence>
<dbReference type="Proteomes" id="UP000792457">
    <property type="component" value="Unassembled WGS sequence"/>
</dbReference>
<dbReference type="PANTHER" id="PTHR10858:SF23">
    <property type="entry name" value="DEOXYRIBONUCLEASE II"/>
    <property type="match status" value="1"/>
</dbReference>
<comment type="caution">
    <text evidence="4">The sequence shown here is derived from an EMBL/GenBank/DDBJ whole genome shotgun (WGS) entry which is preliminary data.</text>
</comment>